<dbReference type="PANTHER" id="PTHR47219:SF20">
    <property type="entry name" value="TBC1 DOMAIN FAMILY MEMBER 2B"/>
    <property type="match status" value="1"/>
</dbReference>
<evidence type="ECO:0000259" key="2">
    <source>
        <dbReference type="PROSITE" id="PS50086"/>
    </source>
</evidence>
<dbReference type="InterPro" id="IPR000195">
    <property type="entry name" value="Rab-GAP-TBC_dom"/>
</dbReference>
<accession>A0AAD1X7B2</accession>
<feature type="domain" description="Rab-GAP TBC" evidence="2">
    <location>
        <begin position="140"/>
        <end position="337"/>
    </location>
</feature>
<name>A0AAD1X7B2_EUPCR</name>
<dbReference type="GO" id="GO:0005096">
    <property type="term" value="F:GTPase activator activity"/>
    <property type="evidence" value="ECO:0007669"/>
    <property type="project" value="TreeGrafter"/>
</dbReference>
<comment type="caution">
    <text evidence="3">The sequence shown here is derived from an EMBL/GenBank/DDBJ whole genome shotgun (WGS) entry which is preliminary data.</text>
</comment>
<evidence type="ECO:0000313" key="4">
    <source>
        <dbReference type="Proteomes" id="UP001295684"/>
    </source>
</evidence>
<dbReference type="Gene3D" id="1.10.8.270">
    <property type="entry name" value="putative rabgap domain of human tbc1 domain family member 14 like domains"/>
    <property type="match status" value="1"/>
</dbReference>
<dbReference type="SUPFAM" id="SSF47923">
    <property type="entry name" value="Ypt/Rab-GAP domain of gyp1p"/>
    <property type="match status" value="2"/>
</dbReference>
<evidence type="ECO:0000256" key="1">
    <source>
        <dbReference type="SAM" id="MobiDB-lite"/>
    </source>
</evidence>
<dbReference type="Pfam" id="PF00566">
    <property type="entry name" value="RabGAP-TBC"/>
    <property type="match status" value="1"/>
</dbReference>
<keyword evidence="4" id="KW-1185">Reference proteome</keyword>
<evidence type="ECO:0000313" key="3">
    <source>
        <dbReference type="EMBL" id="CAI2360135.1"/>
    </source>
</evidence>
<proteinExistence type="predicted"/>
<dbReference type="FunFam" id="1.10.8.270:FF:000016">
    <property type="entry name" value="TBC1 domain family member 2A"/>
    <property type="match status" value="1"/>
</dbReference>
<sequence>MEPSKEEPGQEKRHSPSKSMVDLEVVKSDDGSGTNPQGSEGHKYEEEKLYPAKILEHKSTQSVDVGESRRPNTARNNEKQRLIFRDELGLDEHSNAPSKRKLKKNEKKFQKILQSNRTRTLSKVERKFLSMYLINKKTSSITDEQRSKLWLIGSGAETLRQDNPGYYKKLLDRVQGYPNPSFPQIHLDLHRTFGTDESFYTKEKEETLKRVLSAYVLRNPTVGYCQGLNFITAGLISQLTEEQTFWMLCQIIETLLPTDYFNLMTGVLIDQKVFETLLAEHFSDVHKHLKKCGFQLKSFTTQWFICIYANTLKLNSPKAESENLSIFDVWDYIFTQGYTGIFKVGLAIIGFLKGDILKLKDEGDLFMLFRECSDKLPKFKDLNKFFKKHEISLEEIKNHRLAFKEEIYQEYFERHFKEGDSHLLRSCKNINSGLEETLKEKFLRKIYLYNGISKLRSQQDWPQEILDNFDEEVVAGNSCDTNWPICLYDFFYQNTITRHFAFKNRQKINIIEDHFGESPQNTDSEQELQFTTRKLDNGCEVDFDSEEEQEPNRLDGLLLERNTHLCTQNNFEEKFKLLFGNKNSEFFIEALQSMYQDHGDMSYSEKCEHFISICNMLAEKVPLYEKGNISKEFFENLKELEYAARNSK</sequence>
<dbReference type="GO" id="GO:0031267">
    <property type="term" value="F:small GTPase binding"/>
    <property type="evidence" value="ECO:0007669"/>
    <property type="project" value="TreeGrafter"/>
</dbReference>
<dbReference type="PROSITE" id="PS50086">
    <property type="entry name" value="TBC_RABGAP"/>
    <property type="match status" value="1"/>
</dbReference>
<dbReference type="Gene3D" id="1.10.472.80">
    <property type="entry name" value="Ypt/Rab-GAP domain of gyp1p, domain 3"/>
    <property type="match status" value="1"/>
</dbReference>
<dbReference type="EMBL" id="CAMPGE010001352">
    <property type="protein sequence ID" value="CAI2360135.1"/>
    <property type="molecule type" value="Genomic_DNA"/>
</dbReference>
<gene>
    <name evidence="3" type="ORF">ECRASSUSDP1_LOCUS1433</name>
</gene>
<dbReference type="SMART" id="SM00164">
    <property type="entry name" value="TBC"/>
    <property type="match status" value="1"/>
</dbReference>
<feature type="compositionally biased region" description="Basic and acidic residues" evidence="1">
    <location>
        <begin position="1"/>
        <end position="14"/>
    </location>
</feature>
<dbReference type="PANTHER" id="PTHR47219">
    <property type="entry name" value="RAB GTPASE-ACTIVATING PROTEIN 1-LIKE"/>
    <property type="match status" value="1"/>
</dbReference>
<dbReference type="AlphaFoldDB" id="A0AAD1X7B2"/>
<dbReference type="InterPro" id="IPR050302">
    <property type="entry name" value="Rab_GAP_TBC_domain"/>
</dbReference>
<dbReference type="InterPro" id="IPR035969">
    <property type="entry name" value="Rab-GAP_TBC_sf"/>
</dbReference>
<organism evidence="3 4">
    <name type="scientific">Euplotes crassus</name>
    <dbReference type="NCBI Taxonomy" id="5936"/>
    <lineage>
        <taxon>Eukaryota</taxon>
        <taxon>Sar</taxon>
        <taxon>Alveolata</taxon>
        <taxon>Ciliophora</taxon>
        <taxon>Intramacronucleata</taxon>
        <taxon>Spirotrichea</taxon>
        <taxon>Hypotrichia</taxon>
        <taxon>Euplotida</taxon>
        <taxon>Euplotidae</taxon>
        <taxon>Moneuplotes</taxon>
    </lineage>
</organism>
<feature type="compositionally biased region" description="Basic and acidic residues" evidence="1">
    <location>
        <begin position="40"/>
        <end position="59"/>
    </location>
</feature>
<dbReference type="Proteomes" id="UP001295684">
    <property type="component" value="Unassembled WGS sequence"/>
</dbReference>
<protein>
    <recommendedName>
        <fullName evidence="2">Rab-GAP TBC domain-containing protein</fullName>
    </recommendedName>
</protein>
<feature type="region of interest" description="Disordered" evidence="1">
    <location>
        <begin position="1"/>
        <end position="106"/>
    </location>
</feature>
<feature type="compositionally biased region" description="Basic and acidic residues" evidence="1">
    <location>
        <begin position="66"/>
        <end position="94"/>
    </location>
</feature>
<reference evidence="3" key="1">
    <citation type="submission" date="2023-07" db="EMBL/GenBank/DDBJ databases">
        <authorList>
            <consortium name="AG Swart"/>
            <person name="Singh M."/>
            <person name="Singh A."/>
            <person name="Seah K."/>
            <person name="Emmerich C."/>
        </authorList>
    </citation>
    <scope>NUCLEOTIDE SEQUENCE</scope>
    <source>
        <strain evidence="3">DP1</strain>
    </source>
</reference>